<dbReference type="InterPro" id="IPR051637">
    <property type="entry name" value="Ank_repeat_dom-contain_49"/>
</dbReference>
<evidence type="ECO:0000313" key="5">
    <source>
        <dbReference type="Proteomes" id="UP000626092"/>
    </source>
</evidence>
<sequence>MGQQPSKDQLLYQYACSGNADKIKALFARGAELEWIDELGRTPLILACMRSRKYNVAKTLIELGANVNAYCPVEDIKSLTKLCDVDMMKEIRSADTNDESGSHAGTPLHHAVEKGLKRTVKLLLSHGANALVMNDDSQTPLDVARVKHHSKIVRAIESHICLFSGWLREPFGPVILEVLAPQLLSRKVWVTVLPCASRNLAMPLKLELAIYSSLKDSQPRDLVALSNANMGGIKFIQSDHTVIISDIPNSNSST</sequence>
<dbReference type="SUPFAM" id="SSF48403">
    <property type="entry name" value="Ankyrin repeat"/>
    <property type="match status" value="1"/>
</dbReference>
<dbReference type="AlphaFoldDB" id="A0A834LRB2"/>
<keyword evidence="5" id="KW-1185">Reference proteome</keyword>
<name>A0A834LRB2_RHOSS</name>
<dbReference type="Pfam" id="PF12796">
    <property type="entry name" value="Ank_2"/>
    <property type="match status" value="2"/>
</dbReference>
<evidence type="ECO:0000313" key="4">
    <source>
        <dbReference type="EMBL" id="KAF7145844.1"/>
    </source>
</evidence>
<feature type="repeat" description="ANK" evidence="3">
    <location>
        <begin position="103"/>
        <end position="135"/>
    </location>
</feature>
<accession>A0A834LRB2</accession>
<keyword evidence="2 3" id="KW-0040">ANK repeat</keyword>
<organism evidence="4 5">
    <name type="scientific">Rhododendron simsii</name>
    <name type="common">Sims's rhododendron</name>
    <dbReference type="NCBI Taxonomy" id="118357"/>
    <lineage>
        <taxon>Eukaryota</taxon>
        <taxon>Viridiplantae</taxon>
        <taxon>Streptophyta</taxon>
        <taxon>Embryophyta</taxon>
        <taxon>Tracheophyta</taxon>
        <taxon>Spermatophyta</taxon>
        <taxon>Magnoliopsida</taxon>
        <taxon>eudicotyledons</taxon>
        <taxon>Gunneridae</taxon>
        <taxon>Pentapetalae</taxon>
        <taxon>asterids</taxon>
        <taxon>Ericales</taxon>
        <taxon>Ericaceae</taxon>
        <taxon>Ericoideae</taxon>
        <taxon>Rhodoreae</taxon>
        <taxon>Rhododendron</taxon>
    </lineage>
</organism>
<evidence type="ECO:0000256" key="2">
    <source>
        <dbReference type="ARBA" id="ARBA00023043"/>
    </source>
</evidence>
<evidence type="ECO:0000256" key="3">
    <source>
        <dbReference type="PROSITE-ProRule" id="PRU00023"/>
    </source>
</evidence>
<dbReference type="EMBL" id="WJXA01000004">
    <property type="protein sequence ID" value="KAF7145844.1"/>
    <property type="molecule type" value="Genomic_DNA"/>
</dbReference>
<comment type="caution">
    <text evidence="4">The sequence shown here is derived from an EMBL/GenBank/DDBJ whole genome shotgun (WGS) entry which is preliminary data.</text>
</comment>
<dbReference type="InterPro" id="IPR002110">
    <property type="entry name" value="Ankyrin_rpt"/>
</dbReference>
<reference evidence="4" key="1">
    <citation type="submission" date="2019-11" db="EMBL/GenBank/DDBJ databases">
        <authorList>
            <person name="Liu Y."/>
            <person name="Hou J."/>
            <person name="Li T.-Q."/>
            <person name="Guan C.-H."/>
            <person name="Wu X."/>
            <person name="Wu H.-Z."/>
            <person name="Ling F."/>
            <person name="Zhang R."/>
            <person name="Shi X.-G."/>
            <person name="Ren J.-P."/>
            <person name="Chen E.-F."/>
            <person name="Sun J.-M."/>
        </authorList>
    </citation>
    <scope>NUCLEOTIDE SEQUENCE</scope>
    <source>
        <strain evidence="4">Adult_tree_wgs_1</strain>
        <tissue evidence="4">Leaves</tissue>
    </source>
</reference>
<evidence type="ECO:0000256" key="1">
    <source>
        <dbReference type="ARBA" id="ARBA00022737"/>
    </source>
</evidence>
<dbReference type="PANTHER" id="PTHR24180">
    <property type="entry name" value="CYCLIN-DEPENDENT KINASE INHIBITOR 2C-RELATED"/>
    <property type="match status" value="1"/>
</dbReference>
<keyword evidence="1" id="KW-0677">Repeat</keyword>
<dbReference type="PROSITE" id="PS50297">
    <property type="entry name" value="ANK_REP_REGION"/>
    <property type="match status" value="2"/>
</dbReference>
<feature type="repeat" description="ANK" evidence="3">
    <location>
        <begin position="39"/>
        <end position="72"/>
    </location>
</feature>
<dbReference type="Gene3D" id="1.25.40.20">
    <property type="entry name" value="Ankyrin repeat-containing domain"/>
    <property type="match status" value="2"/>
</dbReference>
<proteinExistence type="predicted"/>
<protein>
    <submittedName>
        <fullName evidence="4">Uncharacterized protein</fullName>
    </submittedName>
</protein>
<dbReference type="SMART" id="SM00248">
    <property type="entry name" value="ANK"/>
    <property type="match status" value="3"/>
</dbReference>
<dbReference type="Proteomes" id="UP000626092">
    <property type="component" value="Unassembled WGS sequence"/>
</dbReference>
<dbReference type="PROSITE" id="PS50088">
    <property type="entry name" value="ANK_REPEAT"/>
    <property type="match status" value="2"/>
</dbReference>
<dbReference type="InterPro" id="IPR036770">
    <property type="entry name" value="Ankyrin_rpt-contain_sf"/>
</dbReference>
<gene>
    <name evidence="4" type="ORF">RHSIM_Rhsim04G0180100</name>
</gene>
<dbReference type="OrthoDB" id="1711136at2759"/>
<dbReference type="PANTHER" id="PTHR24180:SF29">
    <property type="entry name" value="E3 UBIQUITIN-PROTEIN LIGASE XBAT35-RELATED"/>
    <property type="match status" value="1"/>
</dbReference>